<dbReference type="InterPro" id="IPR001812">
    <property type="entry name" value="Trypano_VSG_A_N_dom"/>
</dbReference>
<dbReference type="AlphaFoldDB" id="M4SYN6"/>
<dbReference type="SUPFAM" id="SSF118251">
    <property type="entry name" value="Variant surface glycoprotein MITAT 1.2, VSG 221, C-terminal domain"/>
    <property type="match status" value="1"/>
</dbReference>
<comment type="function">
    <text evidence="1">VSG forms a coat on the surface of the parasite. The trypanosome evades the immune response of the host by expressing a series of antigenically distinct VSGs from an estimated 1000 VSG genes.</text>
</comment>
<organism evidence="10">
    <name type="scientific">Trypanosoma brucei</name>
    <dbReference type="NCBI Taxonomy" id="5691"/>
    <lineage>
        <taxon>Eukaryota</taxon>
        <taxon>Discoba</taxon>
        <taxon>Euglenozoa</taxon>
        <taxon>Kinetoplastea</taxon>
        <taxon>Metakinetoplastina</taxon>
        <taxon>Trypanosomatida</taxon>
        <taxon>Trypanosomatidae</taxon>
        <taxon>Trypanosoma</taxon>
    </lineage>
</organism>
<evidence type="ECO:0000256" key="5">
    <source>
        <dbReference type="ARBA" id="ARBA00023136"/>
    </source>
</evidence>
<dbReference type="GO" id="GO:0042783">
    <property type="term" value="P:symbiont-mediated evasion of host immune response"/>
    <property type="evidence" value="ECO:0007669"/>
    <property type="project" value="InterPro"/>
</dbReference>
<evidence type="ECO:0000313" key="10">
    <source>
        <dbReference type="EMBL" id="AGH61214.1"/>
    </source>
</evidence>
<comment type="subcellular location">
    <subcellularLocation>
        <location evidence="2">Cell membrane</location>
        <topology evidence="2">Lipid-anchor</topology>
        <topology evidence="2">GPI-anchor</topology>
    </subcellularLocation>
</comment>
<accession>M4SYN6</accession>
<dbReference type="Gene3D" id="3.90.150.10">
    <property type="entry name" value="Variant Surface Glycoprotein, subunit A domain 1"/>
    <property type="match status" value="1"/>
</dbReference>
<dbReference type="GO" id="GO:0005886">
    <property type="term" value="C:plasma membrane"/>
    <property type="evidence" value="ECO:0007669"/>
    <property type="project" value="UniProtKB-SubCell"/>
</dbReference>
<evidence type="ECO:0000259" key="9">
    <source>
        <dbReference type="Pfam" id="PF00913"/>
    </source>
</evidence>
<dbReference type="GO" id="GO:0098552">
    <property type="term" value="C:side of membrane"/>
    <property type="evidence" value="ECO:0007669"/>
    <property type="project" value="UniProtKB-KW"/>
</dbReference>
<dbReference type="Pfam" id="PF00913">
    <property type="entry name" value="Trypan_glycop"/>
    <property type="match status" value="1"/>
</dbReference>
<sequence>MANKKALIEATALLIATASVVHSTNKAPPKVEAMSKVCTFSEAMKAVSSYAARLSSERLKAAISLSNLQDQLEATVTENEGTSDIKTVLLIQYLEKSSKDLLSASADATTSGIHAAAVCANLAGRVEEFVHLFYQMHNNAANSCIHKGGGRQHTDLACMATDTALKELTTQATDAPKPDVGGLYKAIAASGAALTGGGIDTCKIMDGQAGSNTYLDNHGGPKPLKFGHGMLTVTTDNSDITGANWEPNGKDDISKGAYKACGQALTDLATTETAETTKALAQAATKLLEDGEPQMQKIEIAKNAIHAGLPAEKVEYSTDELKTLHAALKAYRKDSIKQHKSMVLAHHQHIQATMKLNRTACDLGLKNPKPCEASDTTTDSQKKAEKECKTANDDKEACDKLEAQGCAFNEQDKKCELKKEVKEKVKKGSQETVNSKTTNTTGSNSFVINKTPLLLAVLLF</sequence>
<proteinExistence type="predicted"/>
<dbReference type="InterPro" id="IPR027446">
    <property type="entry name" value="VSG_C_dom_sf"/>
</dbReference>
<feature type="domain" description="Trypanosome variant surface glycoprotein A-type N-terminal" evidence="9">
    <location>
        <begin position="13"/>
        <end position="301"/>
    </location>
</feature>
<feature type="signal peptide" evidence="8">
    <location>
        <begin position="1"/>
        <end position="23"/>
    </location>
</feature>
<evidence type="ECO:0000256" key="6">
    <source>
        <dbReference type="ARBA" id="ARBA00023180"/>
    </source>
</evidence>
<keyword evidence="8" id="KW-0732">Signal</keyword>
<keyword evidence="6" id="KW-0325">Glycoprotein</keyword>
<keyword evidence="3" id="KW-1003">Cell membrane</keyword>
<dbReference type="SUPFAM" id="SSF58087">
    <property type="entry name" value="Variant surface glycoprotein (N-terminal domain)"/>
    <property type="match status" value="1"/>
</dbReference>
<evidence type="ECO:0000256" key="2">
    <source>
        <dbReference type="ARBA" id="ARBA00004609"/>
    </source>
</evidence>
<dbReference type="EMBL" id="KC613783">
    <property type="protein sequence ID" value="AGH61214.1"/>
    <property type="molecule type" value="Genomic_DNA"/>
</dbReference>
<keyword evidence="5" id="KW-0472">Membrane</keyword>
<protein>
    <submittedName>
        <fullName evidence="10">Variant surface glycoprotein 658</fullName>
    </submittedName>
</protein>
<evidence type="ECO:0000256" key="7">
    <source>
        <dbReference type="ARBA" id="ARBA00023288"/>
    </source>
</evidence>
<name>M4SYN6_9TRYP</name>
<reference evidence="10" key="2">
    <citation type="journal article" date="2014" name="Mol. Biochem. Parasitol.">
        <title>Capturing the variant surface glycoprotein repertoire (the VSGnome) of Trypanosoma brucei Lister 427.</title>
        <authorList>
            <person name="Cross G.A."/>
            <person name="Kim H.S."/>
            <person name="Wickstead B."/>
        </authorList>
    </citation>
    <scope>NUCLEOTIDE SEQUENCE</scope>
    <source>
        <strain evidence="10">Lister 427</strain>
    </source>
</reference>
<evidence type="ECO:0000256" key="1">
    <source>
        <dbReference type="ARBA" id="ARBA00002523"/>
    </source>
</evidence>
<evidence type="ECO:0000256" key="8">
    <source>
        <dbReference type="SAM" id="SignalP"/>
    </source>
</evidence>
<feature type="chain" id="PRO_5004058009" evidence="8">
    <location>
        <begin position="24"/>
        <end position="460"/>
    </location>
</feature>
<evidence type="ECO:0000256" key="3">
    <source>
        <dbReference type="ARBA" id="ARBA00022475"/>
    </source>
</evidence>
<keyword evidence="7" id="KW-0449">Lipoprotein</keyword>
<reference evidence="10" key="1">
    <citation type="submission" date="2013-02" db="EMBL/GenBank/DDBJ databases">
        <authorList>
            <person name="Cross G.A.M."/>
            <person name="Kim H.-S."/>
            <person name="Wickstead B."/>
        </authorList>
    </citation>
    <scope>NUCLEOTIDE SEQUENCE</scope>
    <source>
        <strain evidence="10">Lister 427</strain>
    </source>
</reference>
<evidence type="ECO:0000256" key="4">
    <source>
        <dbReference type="ARBA" id="ARBA00022622"/>
    </source>
</evidence>
<dbReference type="VEuPathDB" id="TriTrypDB:Tb427_000167500"/>
<keyword evidence="4" id="KW-0336">GPI-anchor</keyword>